<dbReference type="EMBL" id="BMFA01000001">
    <property type="protein sequence ID" value="GGB32207.1"/>
    <property type="molecule type" value="Genomic_DNA"/>
</dbReference>
<proteinExistence type="predicted"/>
<protein>
    <submittedName>
        <fullName evidence="1">Uncharacterized protein</fullName>
    </submittedName>
</protein>
<comment type="caution">
    <text evidence="1">The sequence shown here is derived from an EMBL/GenBank/DDBJ whole genome shotgun (WGS) entry which is preliminary data.</text>
</comment>
<dbReference type="Proteomes" id="UP000605148">
    <property type="component" value="Unassembled WGS sequence"/>
</dbReference>
<reference evidence="1" key="2">
    <citation type="submission" date="2020-09" db="EMBL/GenBank/DDBJ databases">
        <authorList>
            <person name="Sun Q."/>
            <person name="Zhou Y."/>
        </authorList>
    </citation>
    <scope>NUCLEOTIDE SEQUENCE</scope>
    <source>
        <strain evidence="1">CGMCC 1.12426</strain>
    </source>
</reference>
<accession>A0A916T6M1</accession>
<reference evidence="1" key="1">
    <citation type="journal article" date="2014" name="Int. J. Syst. Evol. Microbiol.">
        <title>Complete genome sequence of Corynebacterium casei LMG S-19264T (=DSM 44701T), isolated from a smear-ripened cheese.</title>
        <authorList>
            <consortium name="US DOE Joint Genome Institute (JGI-PGF)"/>
            <person name="Walter F."/>
            <person name="Albersmeier A."/>
            <person name="Kalinowski J."/>
            <person name="Ruckert C."/>
        </authorList>
    </citation>
    <scope>NUCLEOTIDE SEQUENCE</scope>
    <source>
        <strain evidence="1">CGMCC 1.12426</strain>
    </source>
</reference>
<organism evidence="1 2">
    <name type="scientific">Roseibium aquae</name>
    <dbReference type="NCBI Taxonomy" id="1323746"/>
    <lineage>
        <taxon>Bacteria</taxon>
        <taxon>Pseudomonadati</taxon>
        <taxon>Pseudomonadota</taxon>
        <taxon>Alphaproteobacteria</taxon>
        <taxon>Hyphomicrobiales</taxon>
        <taxon>Stappiaceae</taxon>
        <taxon>Roseibium</taxon>
    </lineage>
</organism>
<evidence type="ECO:0000313" key="2">
    <source>
        <dbReference type="Proteomes" id="UP000605148"/>
    </source>
</evidence>
<keyword evidence="2" id="KW-1185">Reference proteome</keyword>
<gene>
    <name evidence="1" type="ORF">GCM10011316_00390</name>
</gene>
<dbReference type="AlphaFoldDB" id="A0A916T6M1"/>
<evidence type="ECO:0000313" key="1">
    <source>
        <dbReference type="EMBL" id="GGB32207.1"/>
    </source>
</evidence>
<name>A0A916T6M1_9HYPH</name>
<sequence length="84" mass="9326">MVELRRKNAWPVAKNAQIVGAGSSHIHSGFLFRDGAAQRGTNTLSLCRLTEKEQCSKWGKGTRHDFPGLGRGWISQAKWIQAYG</sequence>